<proteinExistence type="predicted"/>
<gene>
    <name evidence="1" type="primary">Contig7592.g8094</name>
    <name evidence="1" type="ORF">STYLEM_4440</name>
</gene>
<reference evidence="1 2" key="1">
    <citation type="submission" date="2014-06" db="EMBL/GenBank/DDBJ databases">
        <authorList>
            <person name="Swart Estienne"/>
        </authorList>
    </citation>
    <scope>NUCLEOTIDE SEQUENCE [LARGE SCALE GENOMIC DNA]</scope>
    <source>
        <strain evidence="1 2">130c</strain>
    </source>
</reference>
<dbReference type="InParanoid" id="A0A077ZZX4"/>
<protein>
    <submittedName>
        <fullName evidence="1">Uncharacterized protein</fullName>
    </submittedName>
</protein>
<accession>A0A077ZZX4</accession>
<evidence type="ECO:0000313" key="2">
    <source>
        <dbReference type="Proteomes" id="UP000039865"/>
    </source>
</evidence>
<dbReference type="Proteomes" id="UP000039865">
    <property type="component" value="Unassembled WGS sequence"/>
</dbReference>
<dbReference type="AlphaFoldDB" id="A0A077ZZX4"/>
<sequence>MIMPNTLPGKCCMTMSSATDYCDAVYTWCTYSYSGNSKYFMCPLPSTCDDVVSVSDNQWYVKTKTLQDGEMCVHRIKYDTIHMDETIYELGDLAGDTTFRYADIYTKGLANIEVRVRVTSSSAFIKAFYLQKYVETPPTSPGTFNILGLGTQYPLTINSPYITVMIYTNGGPSIYTLEYGRVDERDYQSNAYYQTIYPLLIALALIVNTLI</sequence>
<dbReference type="EMBL" id="CCKQ01004301">
    <property type="protein sequence ID" value="CDW75450.1"/>
    <property type="molecule type" value="Genomic_DNA"/>
</dbReference>
<organism evidence="1 2">
    <name type="scientific">Stylonychia lemnae</name>
    <name type="common">Ciliate</name>
    <dbReference type="NCBI Taxonomy" id="5949"/>
    <lineage>
        <taxon>Eukaryota</taxon>
        <taxon>Sar</taxon>
        <taxon>Alveolata</taxon>
        <taxon>Ciliophora</taxon>
        <taxon>Intramacronucleata</taxon>
        <taxon>Spirotrichea</taxon>
        <taxon>Stichotrichia</taxon>
        <taxon>Sporadotrichida</taxon>
        <taxon>Oxytrichidae</taxon>
        <taxon>Stylonychinae</taxon>
        <taxon>Stylonychia</taxon>
    </lineage>
</organism>
<keyword evidence="2" id="KW-1185">Reference proteome</keyword>
<evidence type="ECO:0000313" key="1">
    <source>
        <dbReference type="EMBL" id="CDW75450.1"/>
    </source>
</evidence>
<name>A0A077ZZX4_STYLE</name>